<feature type="compositionally biased region" description="Basic and acidic residues" evidence="7">
    <location>
        <begin position="403"/>
        <end position="413"/>
    </location>
</feature>
<feature type="compositionally biased region" description="Low complexity" evidence="7">
    <location>
        <begin position="229"/>
        <end position="253"/>
    </location>
</feature>
<dbReference type="InterPro" id="IPR008271">
    <property type="entry name" value="Ser/Thr_kinase_AS"/>
</dbReference>
<dbReference type="STRING" id="77044.A0A1S7UIW4"/>
<dbReference type="Gene3D" id="1.10.510.10">
    <property type="entry name" value="Transferase(Phosphotransferase) domain 1"/>
    <property type="match status" value="1"/>
</dbReference>
<dbReference type="OMA" id="QMARCQA"/>
<dbReference type="InterPro" id="IPR011009">
    <property type="entry name" value="Kinase-like_dom_sf"/>
</dbReference>
<dbReference type="OrthoDB" id="20524at2759"/>
<feature type="binding site" evidence="6">
    <location>
        <position position="564"/>
    </location>
    <ligand>
        <name>ATP</name>
        <dbReference type="ChEBI" id="CHEBI:30616"/>
    </ligand>
</feature>
<dbReference type="GO" id="GO:0004674">
    <property type="term" value="F:protein serine/threonine kinase activity"/>
    <property type="evidence" value="ECO:0007669"/>
    <property type="project" value="UniProtKB-KW"/>
</dbReference>
<feature type="compositionally biased region" description="Low complexity" evidence="7">
    <location>
        <begin position="889"/>
        <end position="901"/>
    </location>
</feature>
<dbReference type="SMART" id="SM00220">
    <property type="entry name" value="S_TKc"/>
    <property type="match status" value="1"/>
</dbReference>
<dbReference type="GO" id="GO:0004712">
    <property type="term" value="F:protein serine/threonine/tyrosine kinase activity"/>
    <property type="evidence" value="ECO:0007669"/>
    <property type="project" value="TreeGrafter"/>
</dbReference>
<dbReference type="InterPro" id="IPR027084">
    <property type="entry name" value="Mps1_cat"/>
</dbReference>
<dbReference type="GO" id="GO:0000776">
    <property type="term" value="C:kinetochore"/>
    <property type="evidence" value="ECO:0007669"/>
    <property type="project" value="TreeGrafter"/>
</dbReference>
<dbReference type="PANTHER" id="PTHR22974:SF21">
    <property type="entry name" value="DUAL SPECIFICITY PROTEIN KINASE TTK"/>
    <property type="match status" value="1"/>
</dbReference>
<feature type="region of interest" description="Disordered" evidence="7">
    <location>
        <begin position="882"/>
        <end position="901"/>
    </location>
</feature>
<dbReference type="InterPro" id="IPR017441">
    <property type="entry name" value="Protein_kinase_ATP_BS"/>
</dbReference>
<dbReference type="FunFam" id="3.30.200.20:FF:000131">
    <property type="entry name" value="Dual specificity protein kinase TTK"/>
    <property type="match status" value="1"/>
</dbReference>
<evidence type="ECO:0000256" key="5">
    <source>
        <dbReference type="ARBA" id="ARBA00022840"/>
    </source>
</evidence>
<dbReference type="PANTHER" id="PTHR22974">
    <property type="entry name" value="MIXED LINEAGE PROTEIN KINASE"/>
    <property type="match status" value="1"/>
</dbReference>
<keyword evidence="3 6" id="KW-0547">Nucleotide-binding</keyword>
<gene>
    <name evidence="9" type="ORF">SAMD00023353_0104480</name>
</gene>
<dbReference type="Gene3D" id="3.30.200.20">
    <property type="entry name" value="Phosphorylase Kinase, domain 1"/>
    <property type="match status" value="1"/>
</dbReference>
<feature type="domain" description="Protein kinase" evidence="8">
    <location>
        <begin position="536"/>
        <end position="826"/>
    </location>
</feature>
<evidence type="ECO:0000259" key="8">
    <source>
        <dbReference type="PROSITE" id="PS50011"/>
    </source>
</evidence>
<feature type="compositionally biased region" description="Low complexity" evidence="7">
    <location>
        <begin position="188"/>
        <end position="203"/>
    </location>
</feature>
<dbReference type="AlphaFoldDB" id="A0A1S7UIW4"/>
<dbReference type="GO" id="GO:0007094">
    <property type="term" value="P:mitotic spindle assembly checkpoint signaling"/>
    <property type="evidence" value="ECO:0007669"/>
    <property type="project" value="TreeGrafter"/>
</dbReference>
<organism evidence="9">
    <name type="scientific">Rosellinia necatrix</name>
    <name type="common">White root-rot fungus</name>
    <dbReference type="NCBI Taxonomy" id="77044"/>
    <lineage>
        <taxon>Eukaryota</taxon>
        <taxon>Fungi</taxon>
        <taxon>Dikarya</taxon>
        <taxon>Ascomycota</taxon>
        <taxon>Pezizomycotina</taxon>
        <taxon>Sordariomycetes</taxon>
        <taxon>Xylariomycetidae</taxon>
        <taxon>Xylariales</taxon>
        <taxon>Xylariaceae</taxon>
        <taxon>Rosellinia</taxon>
    </lineage>
</organism>
<evidence type="ECO:0000256" key="1">
    <source>
        <dbReference type="ARBA" id="ARBA00022527"/>
    </source>
</evidence>
<feature type="compositionally biased region" description="Basic and acidic residues" evidence="7">
    <location>
        <begin position="208"/>
        <end position="222"/>
    </location>
</feature>
<feature type="compositionally biased region" description="Polar residues" evidence="7">
    <location>
        <begin position="168"/>
        <end position="178"/>
    </location>
</feature>
<feature type="region of interest" description="Disordered" evidence="7">
    <location>
        <begin position="1"/>
        <end position="356"/>
    </location>
</feature>
<dbReference type="CDD" id="cd14131">
    <property type="entry name" value="PKc_Mps1"/>
    <property type="match status" value="1"/>
</dbReference>
<dbReference type="Proteomes" id="UP000054516">
    <property type="component" value="Unassembled WGS sequence"/>
</dbReference>
<dbReference type="PROSITE" id="PS50011">
    <property type="entry name" value="PROTEIN_KINASE_DOM"/>
    <property type="match status" value="1"/>
</dbReference>
<proteinExistence type="predicted"/>
<evidence type="ECO:0000256" key="2">
    <source>
        <dbReference type="ARBA" id="ARBA00022679"/>
    </source>
</evidence>
<dbReference type="GO" id="GO:0034501">
    <property type="term" value="P:protein localization to kinetochore"/>
    <property type="evidence" value="ECO:0007669"/>
    <property type="project" value="TreeGrafter"/>
</dbReference>
<evidence type="ECO:0000313" key="10">
    <source>
        <dbReference type="Proteomes" id="UP000054516"/>
    </source>
</evidence>
<sequence length="901" mass="98240">MAAASPTPAGADVGLSTALTRKSSLRSGLRRNTSRSQLSRAESNPAPANHASHSQHTGDSSDDEIPVPMKLSALTKALLNDGGNEAEKEYGRVRTRAQSHRPSSPPVEIEQLKPTKRRSVFSASAASVGEEKRQTRANSAQPLVRPTSPAPSQASKEASPVRKRVVRLSTTSQGSAASQFKPPKRRSTSTSLSASQSRARAPSVDGSVEDKANISEIKDKEINTPGQQGRVVRIAVGSSGSRGRSTGSSVLSSKTADSASNEIDNDGLDEPQAAARYQAESNLGSVSRPEPSGFRARNDENQAPQSSVRVKRVGKIPGSFLSGPARRGRRRQSEEDAENQGMLLGSNQDLDGRDHHDLVDMEPVDHLASYYAPDRVASGSPVSSKSLARASSYRMSPGGEVGGDIRSHRKSPELDEILIPHYRVPPPRPDIPSRHDQENEAPPTFRREKPAGGLLLDKDFARSSVRPINADADILRPVSPERKALGSLNQNTPRRAVPPPPPKMSILDAATSTAGAATTSQAARRRNYMKVNGKCYTRIDSLGRGGSGKVYRVAADNGKMFALKRVSTEKADANTVKGYKGEIDLLKKLTKVERVITLVDYEMNDEKQILSLLMEMGELDLQTVLRRNLSPENAKFDPVFVRYYWQEMLECLAAVHACDIVHSDLKPANFVLVQGRLKLIDFGIANAIQIDETMNVHREAQIGTPNYMSPESLIDFNATDASGRRTHADPARPKLMKLGKPSDIWSLGCILFQMVYGTPPFGHIAHHMTRCHAIINWQYEIEFRDRGMGGVPVPPSLLRTMKRCLHRDQRLRPTCEELLSPADPFLFPVETPAGSLPITEELLGRIIQSVVTRCRERMPTEAEVLSVWPQAYWGSVAKAIGQEPESAPTTTTAAATTATKR</sequence>
<dbReference type="PROSITE" id="PS00107">
    <property type="entry name" value="PROTEIN_KINASE_ATP"/>
    <property type="match status" value="1"/>
</dbReference>
<evidence type="ECO:0000256" key="7">
    <source>
        <dbReference type="SAM" id="MobiDB-lite"/>
    </source>
</evidence>
<reference evidence="9" key="1">
    <citation type="submission" date="2016-03" db="EMBL/GenBank/DDBJ databases">
        <title>Draft genome sequence of Rosellinia necatrix.</title>
        <authorList>
            <person name="Kanematsu S."/>
        </authorList>
    </citation>
    <scope>NUCLEOTIDE SEQUENCE [LARGE SCALE GENOMIC DNA]</scope>
    <source>
        <strain evidence="9">W97</strain>
    </source>
</reference>
<dbReference type="Pfam" id="PF00069">
    <property type="entry name" value="Pkinase"/>
    <property type="match status" value="1"/>
</dbReference>
<keyword evidence="10" id="KW-1185">Reference proteome</keyword>
<dbReference type="GO" id="GO:0005524">
    <property type="term" value="F:ATP binding"/>
    <property type="evidence" value="ECO:0007669"/>
    <property type="project" value="UniProtKB-UniRule"/>
</dbReference>
<keyword evidence="4 9" id="KW-0418">Kinase</keyword>
<keyword evidence="5 6" id="KW-0067">ATP-binding</keyword>
<dbReference type="PROSITE" id="PS00108">
    <property type="entry name" value="PROTEIN_KINASE_ST"/>
    <property type="match status" value="1"/>
</dbReference>
<dbReference type="GO" id="GO:0033316">
    <property type="term" value="P:meiotic spindle assembly checkpoint signaling"/>
    <property type="evidence" value="ECO:0007669"/>
    <property type="project" value="TreeGrafter"/>
</dbReference>
<dbReference type="GO" id="GO:0005634">
    <property type="term" value="C:nucleus"/>
    <property type="evidence" value="ECO:0007669"/>
    <property type="project" value="TreeGrafter"/>
</dbReference>
<evidence type="ECO:0000256" key="4">
    <source>
        <dbReference type="ARBA" id="ARBA00022777"/>
    </source>
</evidence>
<feature type="compositionally biased region" description="Polar residues" evidence="7">
    <location>
        <begin position="17"/>
        <end position="27"/>
    </location>
</feature>
<evidence type="ECO:0000313" key="9">
    <source>
        <dbReference type="EMBL" id="GAP82919.1"/>
    </source>
</evidence>
<evidence type="ECO:0000256" key="6">
    <source>
        <dbReference type="PROSITE-ProRule" id="PRU10141"/>
    </source>
</evidence>
<name>A0A1S7UIW4_ROSNE</name>
<dbReference type="FunFam" id="1.10.510.10:FF:000377">
    <property type="entry name" value="Checkpoint protein kinase"/>
    <property type="match status" value="1"/>
</dbReference>
<dbReference type="SUPFAM" id="SSF56112">
    <property type="entry name" value="Protein kinase-like (PK-like)"/>
    <property type="match status" value="1"/>
</dbReference>
<keyword evidence="2" id="KW-0808">Transferase</keyword>
<feature type="region of interest" description="Disordered" evidence="7">
    <location>
        <begin position="375"/>
        <end position="452"/>
    </location>
</feature>
<keyword evidence="1" id="KW-0723">Serine/threonine-protein kinase</keyword>
<dbReference type="EMBL" id="DF977446">
    <property type="protein sequence ID" value="GAP82919.1"/>
    <property type="molecule type" value="Genomic_DNA"/>
</dbReference>
<protein>
    <submittedName>
        <fullName evidence="9">Putative ttk protein kinase</fullName>
    </submittedName>
</protein>
<accession>A0A1S7UIW4</accession>
<dbReference type="InterPro" id="IPR000719">
    <property type="entry name" value="Prot_kinase_dom"/>
</dbReference>
<dbReference type="GO" id="GO:0098813">
    <property type="term" value="P:nuclear chromosome segregation"/>
    <property type="evidence" value="ECO:0007669"/>
    <property type="project" value="UniProtKB-ARBA"/>
</dbReference>
<evidence type="ECO:0000256" key="3">
    <source>
        <dbReference type="ARBA" id="ARBA00022741"/>
    </source>
</evidence>